<evidence type="ECO:0000313" key="4">
    <source>
        <dbReference type="EMBL" id="GCD40412.1"/>
    </source>
</evidence>
<dbReference type="SUPFAM" id="SSF51294">
    <property type="entry name" value="Hedgehog/intein (Hint) domain"/>
    <property type="match status" value="1"/>
</dbReference>
<reference evidence="4 5" key="1">
    <citation type="submission" date="2018-11" db="EMBL/GenBank/DDBJ databases">
        <title>Whole genome sequence of Streptomyces paromomycinus NBRC 15454(T).</title>
        <authorList>
            <person name="Komaki H."/>
            <person name="Tamura T."/>
        </authorList>
    </citation>
    <scope>NUCLEOTIDE SEQUENCE [LARGE SCALE GENOMIC DNA]</scope>
    <source>
        <strain evidence="4 5">NBRC 15454</strain>
    </source>
</reference>
<dbReference type="InterPro" id="IPR006530">
    <property type="entry name" value="YD"/>
</dbReference>
<dbReference type="Gene3D" id="2.180.10.10">
    <property type="entry name" value="RHS repeat-associated core"/>
    <property type="match status" value="1"/>
</dbReference>
<dbReference type="SMART" id="SM00306">
    <property type="entry name" value="HintN"/>
    <property type="match status" value="1"/>
</dbReference>
<dbReference type="InterPro" id="IPR028902">
    <property type="entry name" value="Tox-REase-9_dom"/>
</dbReference>
<dbReference type="NCBIfam" id="TIGR03696">
    <property type="entry name" value="Rhs_assc_core"/>
    <property type="match status" value="1"/>
</dbReference>
<feature type="signal peptide" evidence="2">
    <location>
        <begin position="1"/>
        <end position="47"/>
    </location>
</feature>
<feature type="region of interest" description="Disordered" evidence="1">
    <location>
        <begin position="1045"/>
        <end position="1117"/>
    </location>
</feature>
<dbReference type="Pfam" id="PF15650">
    <property type="entry name" value="Tox-REase-9"/>
    <property type="match status" value="1"/>
</dbReference>
<dbReference type="NCBIfam" id="TIGR01643">
    <property type="entry name" value="YD_repeat_2x"/>
    <property type="match status" value="2"/>
</dbReference>
<dbReference type="InterPro" id="IPR036844">
    <property type="entry name" value="Hint_dom_sf"/>
</dbReference>
<dbReference type="EMBL" id="BHZD01000001">
    <property type="protein sequence ID" value="GCD40412.1"/>
    <property type="molecule type" value="Genomic_DNA"/>
</dbReference>
<feature type="chain" id="PRO_5019229758" description="Hint domain-containing protein" evidence="2">
    <location>
        <begin position="48"/>
        <end position="2313"/>
    </location>
</feature>
<protein>
    <recommendedName>
        <fullName evidence="3">Hint domain-containing protein</fullName>
    </recommendedName>
</protein>
<evidence type="ECO:0000256" key="1">
    <source>
        <dbReference type="SAM" id="MobiDB-lite"/>
    </source>
</evidence>
<dbReference type="PANTHER" id="PTHR32305">
    <property type="match status" value="1"/>
</dbReference>
<dbReference type="InterPro" id="IPR022385">
    <property type="entry name" value="Rhs_assc_core"/>
</dbReference>
<feature type="compositionally biased region" description="Low complexity" evidence="1">
    <location>
        <begin position="1053"/>
        <end position="1102"/>
    </location>
</feature>
<keyword evidence="2" id="KW-0732">Signal</keyword>
<dbReference type="PROSITE" id="PS50818">
    <property type="entry name" value="INTEIN_C_TER"/>
    <property type="match status" value="1"/>
</dbReference>
<accession>A0A401VTN5</accession>
<feature type="region of interest" description="Disordered" evidence="1">
    <location>
        <begin position="1349"/>
        <end position="1372"/>
    </location>
</feature>
<dbReference type="InterPro" id="IPR003587">
    <property type="entry name" value="Hint_dom_N"/>
</dbReference>
<dbReference type="RefSeq" id="WP_125050661.1">
    <property type="nucleotide sequence ID" value="NZ_BHZD01000001.1"/>
</dbReference>
<dbReference type="NCBIfam" id="TIGR01443">
    <property type="entry name" value="intein_Cterm"/>
    <property type="match status" value="1"/>
</dbReference>
<dbReference type="InterPro" id="IPR030934">
    <property type="entry name" value="Intein_C"/>
</dbReference>
<sequence>MNGKARAHSPLALRHRTAAARRKIALAASAVMVGALLQVTSAPPAPAADTANRPGLPAAEKPVSGKAVSLVKPRTLQQGPRTPHEAPKASWPRPGTATIDLTQPTARSAAPAKAAGLPLSLTPAPQPGAGKATGTAVAARTAAPAAVTAQVLDHQRAQRAGLDGMLFTLTPQPAPKTAAAAFGSNTAVGVTVSYADFAGAYGGGYASRLGLLQLPACALTTPDKPACRTATPLPTANDTERHTLTASAVGLRQGAPTVLVAAAADKGDKSDYKATSLSPSATWNTNLNTGDFTWSYPMPVPEVPGGLKPTVGLSYASGALDGRTGGTNNQASWAGDGFEMWPGFIERRYKPCADDDVKNADGKKPADLCWGYDNAFLTFNGKAGELVPAGDNAWKLKGDDGTRIKKLTSADRANGDNDNEYWELTDSKGTRYYFGYHRLPGWAAGKETTDSTWTVPVFGDDSGEPCHAAAFKDAWCQQAWRWNLDYIVDTHNNAVSYFYGKETNSYGRNLKEDDDTPYTRGGYLKRTDYGQQAADLYAAKPLARVNYTSAERCLPQAGVTCEPDTIDAKAFYWYDTPWDLNCKAAAKCDDGRSSPTFWTRKRLTAVTTEVLKDNAYAKVDSWALSHRWGSADVDYQLLLEAIEHTGHSAAPAVTLPKTTLAYTQLANRLDKTGDGYAPFIKARLSTVADESGGQLDVNYSAPACSFEDLPTPQTNTTRCYPQYTGGTTSDDPDRQWFNKYLVTSVTATDRTGGAPDQVTRYEYLGGAAWHFDDDDGLTKEKFKTWSQWRGYGHVRVKTGGQGADGMKTQADTYFLRGMDGDRKDTAGGTKTVTVALADGEGDALTDHPATAGFAYKTATYSGPSPGGKVLTKTVNRPWHHETAKKVRDWGTITANLTGTAHTRTFTSLDDGNGAKWRTTAQATTFETVAGRATQHEDLADETTAADDQCTRTTYATNTDKNILTTPSRVETVAVTCAATPDRTKDVLSDQRTAYDSTPYGTAPAKGDATATATLKKHDGTTATYLEAAATFDTYGRPLTSTDLSADLTARGDATPARTPRTDGRTTTTTYTPATGFPATTTQTGPPATDGDATTAQTTTTETDPLRGQPTATTDTNGKRTTFTYDALGRAYQIWLPDRRTNLLPTYQFSYRIEEGKPVAVTTRTLDEDGGKHLTAYTLFDGFQHPRQIQAPGPDGGRLLSDTFYDERGLTAKTFAPYYTTGAPAPTLFAPDNALSVESQTRHTYDGLGRETEARQIAGNGDGGTVLAVTQTRYGGDRTTVIPPPSATATTTLTDARGQTTELRQHHTRTANAPYDTTRYTRTPAGQLATVTDPAGNTWTYTYDQLGRQIRTTDPDKGTTTATFDDRGRQTTTTDARGTTLASVYDNVGRKIALREKSADGPLRAKWVYDTLPGAKGQLTEATRYVNGQPYTRKVTQYDPLYRIQRVATVIPPAEGALAGTYTDTTAYRAGGLVGSRGYSAAGSLPGGGWSYTYQDQTLRPVAVYDGRGVRADVTYSLTGKALQYQLGGTKESYGIKKTWATNTYEWGTQRLATARVDRQDQPGVDRYATYGYDPAGNVTAISDVSRTGTDTQCFAYDHLRRLSQAWAQGDKTCAAVPAANLLGGPAPYWQSYTYDKAGNRLTETQHDLAGDAAQDTTRTYAYPGPGKPQSHTLSSVTTTGPTGTAKDTYGYDPAGNTTSRILSGDEQSLAWDTEGHLEQVTQPAKDGGAKETTTYLYDADGTRLIARTPAKTTLYLGTTELTLRKDAAKAEATRYIPLGGGHQAVLADDGTYTVTLADHQDTGQLAVGTADLTVQQRRTTPFGSPRGTAPKSWPGTRGFVGGTDDTGDTGLVHLGAREYDPATGRFLSVDPVMDLADPQQINGYTYGNNNPATFPDPTGLMPGGCEIPGNCYGYTPGGHGCPHGCGTTENVEWGRAQSDSSWRYTGGGSSKSRSYRIGNTGMSYPISKGEEVPHRFFEELEAPMRERERQDSWMVGGTPDYVIAGVAVAVCHTTKNCTDKARNYFYDIFITQVMKFVGTDHAGAGPMPVAKSVRAAAKAGRSGPCHSFLGDTDVLLANGKTKHIKDIEPGDEVRVTDPVTGETKTRPIVAVIRTEDDKEFAEIEVKGDGGKGVVTATDNHPFWVPEKEKWVEAGDLHPGAWLLSSAGGAAEVSAVRHYEKQQRTYDLTVQGVHTYYVLAGATPVLVHNSNCGVARNEKGQFTSGENADAARGRQTHLNYRNALGAGYDFEVTLPSGLRPDAVDWKNRVVRELKSDAKSSQATGQRQLQKYVAELEDVTGQSWTGHLDTYKRFG</sequence>
<dbReference type="InterPro" id="IPR050708">
    <property type="entry name" value="T6SS_VgrG/RHS"/>
</dbReference>
<comment type="caution">
    <text evidence="4">The sequence shown here is derived from an EMBL/GenBank/DDBJ whole genome shotgun (WGS) entry which is preliminary data.</text>
</comment>
<organism evidence="4 5">
    <name type="scientific">Streptomyces paromomycinus</name>
    <name type="common">Streptomyces rimosus subsp. paromomycinus</name>
    <dbReference type="NCBI Taxonomy" id="92743"/>
    <lineage>
        <taxon>Bacteria</taxon>
        <taxon>Bacillati</taxon>
        <taxon>Actinomycetota</taxon>
        <taxon>Actinomycetes</taxon>
        <taxon>Kitasatosporales</taxon>
        <taxon>Streptomycetaceae</taxon>
        <taxon>Streptomyces</taxon>
    </lineage>
</organism>
<dbReference type="Proteomes" id="UP000286746">
    <property type="component" value="Unassembled WGS sequence"/>
</dbReference>
<dbReference type="CDD" id="cd00081">
    <property type="entry name" value="Hint"/>
    <property type="match status" value="1"/>
</dbReference>
<feature type="region of interest" description="Disordered" evidence="1">
    <location>
        <begin position="44"/>
        <end position="99"/>
    </location>
</feature>
<evidence type="ECO:0000259" key="3">
    <source>
        <dbReference type="SMART" id="SM00306"/>
    </source>
</evidence>
<gene>
    <name evidence="4" type="ORF">GKJPGBOP_00061</name>
</gene>
<name>A0A401VTN5_STREY</name>
<dbReference type="InterPro" id="IPR031325">
    <property type="entry name" value="RHS_repeat"/>
</dbReference>
<evidence type="ECO:0000313" key="5">
    <source>
        <dbReference type="Proteomes" id="UP000286746"/>
    </source>
</evidence>
<dbReference type="Pfam" id="PF07591">
    <property type="entry name" value="PT-HINT"/>
    <property type="match status" value="1"/>
</dbReference>
<feature type="region of interest" description="Disordered" evidence="1">
    <location>
        <begin position="1663"/>
        <end position="1698"/>
    </location>
</feature>
<dbReference type="Pfam" id="PF05593">
    <property type="entry name" value="RHS_repeat"/>
    <property type="match status" value="2"/>
</dbReference>
<feature type="domain" description="Hint" evidence="3">
    <location>
        <begin position="2065"/>
        <end position="2166"/>
    </location>
</feature>
<keyword evidence="5" id="KW-1185">Reference proteome</keyword>
<evidence type="ECO:0000256" key="2">
    <source>
        <dbReference type="SAM" id="SignalP"/>
    </source>
</evidence>
<proteinExistence type="predicted"/>
<feature type="region of interest" description="Disordered" evidence="1">
    <location>
        <begin position="1818"/>
        <end position="1838"/>
    </location>
</feature>
<dbReference type="Gene3D" id="2.170.16.10">
    <property type="entry name" value="Hedgehog/Intein (Hint) domain"/>
    <property type="match status" value="1"/>
</dbReference>
<dbReference type="PANTHER" id="PTHR32305:SF17">
    <property type="entry name" value="TRNA NUCLEASE WAPA"/>
    <property type="match status" value="1"/>
</dbReference>